<keyword evidence="3" id="KW-1185">Reference proteome</keyword>
<protein>
    <submittedName>
        <fullName evidence="2">Zinc ribbon domain-containing protein</fullName>
    </submittedName>
</protein>
<proteinExistence type="predicted"/>
<keyword evidence="1" id="KW-0472">Membrane</keyword>
<dbReference type="RefSeq" id="WP_024728570.1">
    <property type="nucleotide sequence ID" value="NZ_JACOOS010000015.1"/>
</dbReference>
<reference evidence="2 3" key="1">
    <citation type="submission" date="2020-08" db="EMBL/GenBank/DDBJ databases">
        <title>Genome public.</title>
        <authorList>
            <person name="Liu C."/>
            <person name="Sun Q."/>
        </authorList>
    </citation>
    <scope>NUCLEOTIDE SEQUENCE [LARGE SCALE GENOMIC DNA]</scope>
    <source>
        <strain evidence="2 3">NSJ-7</strain>
    </source>
</reference>
<dbReference type="Proteomes" id="UP000635828">
    <property type="component" value="Unassembled WGS sequence"/>
</dbReference>
<evidence type="ECO:0000256" key="1">
    <source>
        <dbReference type="SAM" id="Phobius"/>
    </source>
</evidence>
<name>A0ABR7FTA1_9FIRM</name>
<comment type="caution">
    <text evidence="2">The sequence shown here is derived from an EMBL/GenBank/DDBJ whole genome shotgun (WGS) entry which is preliminary data.</text>
</comment>
<accession>A0ABR7FTA1</accession>
<gene>
    <name evidence="2" type="ORF">H8S22_12365</name>
</gene>
<keyword evidence="1" id="KW-0812">Transmembrane</keyword>
<sequence length="371" mass="42892">MICPNCGKDVPDGNFCEECGSSLHIKKETKRKPAKTKKKGEEFSKKGKTIIGILIFILCISVGFFYIEGSKFNTAEKTAEQYRKYYNNQQWDKIYDMTNITETEFITKASYEKVMANVTGELGEINSSNDKDSAEKQVYFGSDYYCNVQKLNKKRYFFFDQWELADLKVDTVQVEIPYIQQCPVSIDGTRIKDIYLKEEEDEKYYDIEVLEGNHTVTFEDKDDFLSQDTYELNTGSLKELSLKYSNKQVQAAKNTVINFLKEWTNYLGKKDVSADEIQDYFYSKEDAESFISSYTVYGGTKNSKADIQTQPQTGEIMESPAKNFKEPYISFNASCEYTYTNELWGQATKDTLSIDEDFYMVFVDGSWKIAM</sequence>
<organism evidence="2 3">
    <name type="scientific">Anaerostipes hominis</name>
    <name type="common">ex Liu et al. 2021</name>
    <dbReference type="NCBI Taxonomy" id="2763018"/>
    <lineage>
        <taxon>Bacteria</taxon>
        <taxon>Bacillati</taxon>
        <taxon>Bacillota</taxon>
        <taxon>Clostridia</taxon>
        <taxon>Lachnospirales</taxon>
        <taxon>Lachnospiraceae</taxon>
        <taxon>Anaerostipes</taxon>
    </lineage>
</organism>
<keyword evidence="1" id="KW-1133">Transmembrane helix</keyword>
<evidence type="ECO:0000313" key="2">
    <source>
        <dbReference type="EMBL" id="MBC5678364.1"/>
    </source>
</evidence>
<feature type="transmembrane region" description="Helical" evidence="1">
    <location>
        <begin position="49"/>
        <end position="67"/>
    </location>
</feature>
<evidence type="ECO:0000313" key="3">
    <source>
        <dbReference type="Proteomes" id="UP000635828"/>
    </source>
</evidence>
<dbReference type="EMBL" id="JACOOS010000015">
    <property type="protein sequence ID" value="MBC5678364.1"/>
    <property type="molecule type" value="Genomic_DNA"/>
</dbReference>